<evidence type="ECO:0000313" key="2">
    <source>
        <dbReference type="Proteomes" id="UP000076722"/>
    </source>
</evidence>
<proteinExistence type="predicted"/>
<name>A0A164MWW9_9AGAM</name>
<organism evidence="1 2">
    <name type="scientific">Sistotremastrum niveocremeum HHB9708</name>
    <dbReference type="NCBI Taxonomy" id="1314777"/>
    <lineage>
        <taxon>Eukaryota</taxon>
        <taxon>Fungi</taxon>
        <taxon>Dikarya</taxon>
        <taxon>Basidiomycota</taxon>
        <taxon>Agaricomycotina</taxon>
        <taxon>Agaricomycetes</taxon>
        <taxon>Sistotremastrales</taxon>
        <taxon>Sistotremastraceae</taxon>
        <taxon>Sertulicium</taxon>
        <taxon>Sertulicium niveocremeum</taxon>
    </lineage>
</organism>
<keyword evidence="2" id="KW-1185">Reference proteome</keyword>
<dbReference type="EMBL" id="KV419456">
    <property type="protein sequence ID" value="KZS87122.1"/>
    <property type="molecule type" value="Genomic_DNA"/>
</dbReference>
<gene>
    <name evidence="1" type="ORF">SISNIDRAFT_498591</name>
</gene>
<dbReference type="Proteomes" id="UP000076722">
    <property type="component" value="Unassembled WGS sequence"/>
</dbReference>
<sequence length="116" mass="12932">MSVVVIAAASASSGGGGVFNSGLRGHRHTYRRARIARSIQARRAAANARADIHASPHEPHTLLVPRRQTRGPITFLKKFWDEIRAYWMGPPVHEKLKEVSKNEQRTRAMNPISEIA</sequence>
<reference evidence="1 2" key="1">
    <citation type="journal article" date="2016" name="Mol. Biol. Evol.">
        <title>Comparative Genomics of Early-Diverging Mushroom-Forming Fungi Provides Insights into the Origins of Lignocellulose Decay Capabilities.</title>
        <authorList>
            <person name="Nagy L.G."/>
            <person name="Riley R."/>
            <person name="Tritt A."/>
            <person name="Adam C."/>
            <person name="Daum C."/>
            <person name="Floudas D."/>
            <person name="Sun H."/>
            <person name="Yadav J.S."/>
            <person name="Pangilinan J."/>
            <person name="Larsson K.H."/>
            <person name="Matsuura K."/>
            <person name="Barry K."/>
            <person name="Labutti K."/>
            <person name="Kuo R."/>
            <person name="Ohm R.A."/>
            <person name="Bhattacharya S.S."/>
            <person name="Shirouzu T."/>
            <person name="Yoshinaga Y."/>
            <person name="Martin F.M."/>
            <person name="Grigoriev I.V."/>
            <person name="Hibbett D.S."/>
        </authorList>
    </citation>
    <scope>NUCLEOTIDE SEQUENCE [LARGE SCALE GENOMIC DNA]</scope>
    <source>
        <strain evidence="1 2">HHB9708</strain>
    </source>
</reference>
<evidence type="ECO:0000313" key="1">
    <source>
        <dbReference type="EMBL" id="KZS87122.1"/>
    </source>
</evidence>
<accession>A0A164MWW9</accession>
<dbReference type="AlphaFoldDB" id="A0A164MWW9"/>
<protein>
    <submittedName>
        <fullName evidence="1">Uncharacterized protein</fullName>
    </submittedName>
</protein>